<evidence type="ECO:0000256" key="1">
    <source>
        <dbReference type="ARBA" id="ARBA00022729"/>
    </source>
</evidence>
<dbReference type="AlphaFoldDB" id="A0A7Y3VZR3"/>
<sequence length="385" mass="41693">MKRKLLYLFCMFLGWQTNAQTISIVGTGVNGWPPTNGPEITLSTTDNITYTITNLTVTSGAVKFRQDYNWTTNWGGSTFPNGQGVQNGPDIPTVAGTYDVTFNRLNGTYTFIGTAAFPSIGIWGPAVDSQNGYAGPDVDMITSDGITYTLSGFNFSSGNAYFRQDNATNFVWGSNAFPSGVAVLSGPSIPVNGGEFFVTFNRNSGAYSFDYPSIGILGDALNGWNDDIDLATTNGFTYVISNLTLSNGSVKFRKDNSWTVNWGSTDFPTGTGTQGGPDIPVTAGNYDITFERTSGNYVFTSTLTAPENRLTNLKIYPNPTSNDWTFSHSAPIESIELFDINGKKLQTIVPNATEFKMSGIELPSGVYFVKVKSGADFGWQKIIKN</sequence>
<accession>A0A7Y3VZR3</accession>
<organism evidence="4 5">
    <name type="scientific">Flavobacterium rivulicola</name>
    <dbReference type="NCBI Taxonomy" id="2732161"/>
    <lineage>
        <taxon>Bacteria</taxon>
        <taxon>Pseudomonadati</taxon>
        <taxon>Bacteroidota</taxon>
        <taxon>Flavobacteriia</taxon>
        <taxon>Flavobacteriales</taxon>
        <taxon>Flavobacteriaceae</taxon>
        <taxon>Flavobacterium</taxon>
    </lineage>
</organism>
<evidence type="ECO:0000256" key="2">
    <source>
        <dbReference type="SAM" id="SignalP"/>
    </source>
</evidence>
<feature type="domain" description="Secretion system C-terminal sorting" evidence="3">
    <location>
        <begin position="315"/>
        <end position="383"/>
    </location>
</feature>
<dbReference type="EMBL" id="JABEVX010000009">
    <property type="protein sequence ID" value="NNT73009.1"/>
    <property type="molecule type" value="Genomic_DNA"/>
</dbReference>
<evidence type="ECO:0000259" key="3">
    <source>
        <dbReference type="Pfam" id="PF18962"/>
    </source>
</evidence>
<dbReference type="Gene3D" id="2.60.40.3620">
    <property type="match status" value="2"/>
</dbReference>
<dbReference type="Pfam" id="PF18962">
    <property type="entry name" value="Por_Secre_tail"/>
    <property type="match status" value="1"/>
</dbReference>
<proteinExistence type="predicted"/>
<evidence type="ECO:0000313" key="4">
    <source>
        <dbReference type="EMBL" id="NNT73009.1"/>
    </source>
</evidence>
<gene>
    <name evidence="4" type="ORF">HKT18_12355</name>
</gene>
<name>A0A7Y3VZR3_9FLAO</name>
<feature type="chain" id="PRO_5030536219" evidence="2">
    <location>
        <begin position="20"/>
        <end position="385"/>
    </location>
</feature>
<comment type="caution">
    <text evidence="4">The sequence shown here is derived from an EMBL/GenBank/DDBJ whole genome shotgun (WGS) entry which is preliminary data.</text>
</comment>
<reference evidence="4 5" key="1">
    <citation type="submission" date="2020-05" db="EMBL/GenBank/DDBJ databases">
        <title>Draft genome of Flavobacterium sp. IMCC34852.</title>
        <authorList>
            <person name="Song J."/>
            <person name="Cho J.-C."/>
        </authorList>
    </citation>
    <scope>NUCLEOTIDE SEQUENCE [LARGE SCALE GENOMIC DNA]</scope>
    <source>
        <strain evidence="4 5">IMCC34852</strain>
    </source>
</reference>
<dbReference type="Proteomes" id="UP000536509">
    <property type="component" value="Unassembled WGS sequence"/>
</dbReference>
<protein>
    <submittedName>
        <fullName evidence="4">T9SS type A sorting domain-containing protein</fullName>
    </submittedName>
</protein>
<dbReference type="NCBIfam" id="TIGR04183">
    <property type="entry name" value="Por_Secre_tail"/>
    <property type="match status" value="1"/>
</dbReference>
<keyword evidence="5" id="KW-1185">Reference proteome</keyword>
<dbReference type="InterPro" id="IPR026444">
    <property type="entry name" value="Secre_tail"/>
</dbReference>
<evidence type="ECO:0000313" key="5">
    <source>
        <dbReference type="Proteomes" id="UP000536509"/>
    </source>
</evidence>
<dbReference type="RefSeq" id="WP_171223170.1">
    <property type="nucleotide sequence ID" value="NZ_CP121446.1"/>
</dbReference>
<keyword evidence="1 2" id="KW-0732">Signal</keyword>
<feature type="signal peptide" evidence="2">
    <location>
        <begin position="1"/>
        <end position="19"/>
    </location>
</feature>